<accession>A0AAV2RIY9</accession>
<evidence type="ECO:0000259" key="1">
    <source>
        <dbReference type="PROSITE" id="PS51021"/>
    </source>
</evidence>
<protein>
    <recommendedName>
        <fullName evidence="1">BAR domain-containing protein</fullName>
    </recommendedName>
</protein>
<keyword evidence="3" id="KW-1185">Reference proteome</keyword>
<dbReference type="SUPFAM" id="SSF103657">
    <property type="entry name" value="BAR/IMD domain-like"/>
    <property type="match status" value="1"/>
</dbReference>
<feature type="domain" description="BAR" evidence="1">
    <location>
        <begin position="1"/>
        <end position="128"/>
    </location>
</feature>
<organism evidence="2 3">
    <name type="scientific">Meganyctiphanes norvegica</name>
    <name type="common">Northern krill</name>
    <name type="synonym">Thysanopoda norvegica</name>
    <dbReference type="NCBI Taxonomy" id="48144"/>
    <lineage>
        <taxon>Eukaryota</taxon>
        <taxon>Metazoa</taxon>
        <taxon>Ecdysozoa</taxon>
        <taxon>Arthropoda</taxon>
        <taxon>Crustacea</taxon>
        <taxon>Multicrustacea</taxon>
        <taxon>Malacostraca</taxon>
        <taxon>Eumalacostraca</taxon>
        <taxon>Eucarida</taxon>
        <taxon>Euphausiacea</taxon>
        <taxon>Euphausiidae</taxon>
        <taxon>Meganyctiphanes</taxon>
    </lineage>
</organism>
<name>A0AAV2RIY9_MEGNR</name>
<feature type="non-terminal residue" evidence="2">
    <location>
        <position position="1"/>
    </location>
</feature>
<reference evidence="2 3" key="1">
    <citation type="submission" date="2024-05" db="EMBL/GenBank/DDBJ databases">
        <authorList>
            <person name="Wallberg A."/>
        </authorList>
    </citation>
    <scope>NUCLEOTIDE SEQUENCE [LARGE SCALE GENOMIC DNA]</scope>
</reference>
<proteinExistence type="predicted"/>
<evidence type="ECO:0000313" key="2">
    <source>
        <dbReference type="EMBL" id="CAL4125644.1"/>
    </source>
</evidence>
<dbReference type="InterPro" id="IPR027267">
    <property type="entry name" value="AH/BAR_dom_sf"/>
</dbReference>
<dbReference type="Pfam" id="PF03114">
    <property type="entry name" value="BAR"/>
    <property type="match status" value="1"/>
</dbReference>
<dbReference type="GO" id="GO:0005737">
    <property type="term" value="C:cytoplasm"/>
    <property type="evidence" value="ECO:0007669"/>
    <property type="project" value="InterPro"/>
</dbReference>
<feature type="non-terminal residue" evidence="2">
    <location>
        <position position="128"/>
    </location>
</feature>
<gene>
    <name evidence="2" type="ORF">MNOR_LOCUS25272</name>
</gene>
<evidence type="ECO:0000313" key="3">
    <source>
        <dbReference type="Proteomes" id="UP001497623"/>
    </source>
</evidence>
<dbReference type="Gene3D" id="1.20.1270.60">
    <property type="entry name" value="Arfaptin homology (AH) domain/BAR domain"/>
    <property type="match status" value="1"/>
</dbReference>
<dbReference type="PROSITE" id="PS51021">
    <property type="entry name" value="BAR"/>
    <property type="match status" value="1"/>
</dbReference>
<dbReference type="Proteomes" id="UP001497623">
    <property type="component" value="Unassembled WGS sequence"/>
</dbReference>
<dbReference type="InterPro" id="IPR004148">
    <property type="entry name" value="BAR_dom"/>
</dbReference>
<comment type="caution">
    <text evidence="2">The sequence shown here is derived from an EMBL/GenBank/DDBJ whole genome shotgun (WGS) entry which is preliminary data.</text>
</comment>
<dbReference type="EMBL" id="CAXKWB010023959">
    <property type="protein sequence ID" value="CAL4125644.1"/>
    <property type="molecule type" value="Genomic_DNA"/>
</dbReference>
<dbReference type="AlphaFoldDB" id="A0AAV2RIY9"/>
<sequence>GSALLRVGGAEQRLGLQEREFVGNAVQGYVQPMRKFLDSEMKTILKERRVLEAKRLDLDACKGRLRKARSMEAQGTTEQSDPKVLVTQPNEKIDPALLVADAEADLRRAQADFDRQVEITKLLLEGVR</sequence>